<gene>
    <name evidence="1" type="ORF">BCL74_2715</name>
</gene>
<dbReference type="RefSeq" id="WP_008944067.1">
    <property type="nucleotide sequence ID" value="NZ_RBIG01000003.1"/>
</dbReference>
<dbReference type="OrthoDB" id="8480860at2"/>
<organism evidence="1 2">
    <name type="scientific">Oceanibaculum indicum</name>
    <dbReference type="NCBI Taxonomy" id="526216"/>
    <lineage>
        <taxon>Bacteria</taxon>
        <taxon>Pseudomonadati</taxon>
        <taxon>Pseudomonadota</taxon>
        <taxon>Alphaproteobacteria</taxon>
        <taxon>Rhodospirillales</taxon>
        <taxon>Oceanibaculaceae</taxon>
        <taxon>Oceanibaculum</taxon>
    </lineage>
</organism>
<protein>
    <recommendedName>
        <fullName evidence="3">PAS domain-containing protein</fullName>
    </recommendedName>
</protein>
<dbReference type="EMBL" id="RBIG01000003">
    <property type="protein sequence ID" value="RKQ68239.1"/>
    <property type="molecule type" value="Genomic_DNA"/>
</dbReference>
<evidence type="ECO:0000313" key="2">
    <source>
        <dbReference type="Proteomes" id="UP000277424"/>
    </source>
</evidence>
<reference evidence="1 2" key="1">
    <citation type="submission" date="2018-10" db="EMBL/GenBank/DDBJ databases">
        <title>Comparative analysis of microorganisms from saline springs in Andes Mountain Range, Colombia.</title>
        <authorList>
            <person name="Rubin E."/>
        </authorList>
    </citation>
    <scope>NUCLEOTIDE SEQUENCE [LARGE SCALE GENOMIC DNA]</scope>
    <source>
        <strain evidence="1 2">USBA 36</strain>
    </source>
</reference>
<evidence type="ECO:0000313" key="1">
    <source>
        <dbReference type="EMBL" id="RKQ68239.1"/>
    </source>
</evidence>
<comment type="caution">
    <text evidence="1">The sequence shown here is derived from an EMBL/GenBank/DDBJ whole genome shotgun (WGS) entry which is preliminary data.</text>
</comment>
<accession>A0A420WB50</accession>
<name>A0A420WB50_9PROT</name>
<dbReference type="AlphaFoldDB" id="A0A420WB50"/>
<evidence type="ECO:0008006" key="3">
    <source>
        <dbReference type="Google" id="ProtNLM"/>
    </source>
</evidence>
<sequence length="146" mass="16501">MIKWVDIVAPELREIHRHWCELRGPRLMPHLGVYNAFSPVTSADSTVSAVLPGGDAEPVFRFVGREVRMLFPQCEAGRAFSKVSHLTTRGTIVNVFHGVRHARQPDCRRGVVRLGDRSLPFEQLVLPFANDQIRVCLIHSCFAVWS</sequence>
<proteinExistence type="predicted"/>
<dbReference type="Proteomes" id="UP000277424">
    <property type="component" value="Unassembled WGS sequence"/>
</dbReference>